<dbReference type="InterPro" id="IPR013087">
    <property type="entry name" value="Znf_C2H2_type"/>
</dbReference>
<dbReference type="Pfam" id="PF00096">
    <property type="entry name" value="zf-C2H2"/>
    <property type="match status" value="4"/>
</dbReference>
<keyword evidence="11" id="KW-1185">Reference proteome</keyword>
<feature type="domain" description="C2H2-type" evidence="10">
    <location>
        <begin position="2286"/>
        <end position="2314"/>
    </location>
</feature>
<feature type="compositionally biased region" description="Basic and acidic residues" evidence="9">
    <location>
        <begin position="422"/>
        <end position="434"/>
    </location>
</feature>
<dbReference type="GO" id="GO:0001228">
    <property type="term" value="F:DNA-binding transcription activator activity, RNA polymerase II-specific"/>
    <property type="evidence" value="ECO:0007669"/>
    <property type="project" value="TreeGrafter"/>
</dbReference>
<feature type="domain" description="C2H2-type" evidence="10">
    <location>
        <begin position="977"/>
        <end position="1005"/>
    </location>
</feature>
<dbReference type="PANTHER" id="PTHR24376:SF216">
    <property type="entry name" value="ZINC FINGER PROTEIN 420-LIKE"/>
    <property type="match status" value="1"/>
</dbReference>
<evidence type="ECO:0000256" key="1">
    <source>
        <dbReference type="ARBA" id="ARBA00004123"/>
    </source>
</evidence>
<feature type="compositionally biased region" description="Acidic residues" evidence="9">
    <location>
        <begin position="1"/>
        <end position="21"/>
    </location>
</feature>
<feature type="domain" description="C2H2-type" evidence="10">
    <location>
        <begin position="1311"/>
        <end position="1334"/>
    </location>
</feature>
<feature type="compositionally biased region" description="Low complexity" evidence="9">
    <location>
        <begin position="1470"/>
        <end position="1488"/>
    </location>
</feature>
<accession>A0A3Q0J3R2</accession>
<comment type="subcellular location">
    <subcellularLocation>
        <location evidence="1">Nucleus</location>
    </subcellularLocation>
</comment>
<dbReference type="SUPFAM" id="SSF57667">
    <property type="entry name" value="beta-beta-alpha zinc fingers"/>
    <property type="match status" value="4"/>
</dbReference>
<feature type="compositionally biased region" description="Basic and acidic residues" evidence="9">
    <location>
        <begin position="1066"/>
        <end position="1102"/>
    </location>
</feature>
<feature type="compositionally biased region" description="Basic and acidic residues" evidence="9">
    <location>
        <begin position="1558"/>
        <end position="1574"/>
    </location>
</feature>
<feature type="compositionally biased region" description="Polar residues" evidence="9">
    <location>
        <begin position="1616"/>
        <end position="1630"/>
    </location>
</feature>
<dbReference type="PROSITE" id="PS00028">
    <property type="entry name" value="ZINC_FINGER_C2H2_1"/>
    <property type="match status" value="17"/>
</dbReference>
<feature type="compositionally biased region" description="Polar residues" evidence="9">
    <location>
        <begin position="1817"/>
        <end position="1844"/>
    </location>
</feature>
<dbReference type="Gene3D" id="3.30.160.60">
    <property type="entry name" value="Classic Zinc Finger"/>
    <property type="match status" value="8"/>
</dbReference>
<feature type="compositionally biased region" description="Basic and acidic residues" evidence="9">
    <location>
        <begin position="333"/>
        <end position="343"/>
    </location>
</feature>
<evidence type="ECO:0000256" key="9">
    <source>
        <dbReference type="SAM" id="MobiDB-lite"/>
    </source>
</evidence>
<organism evidence="11 12">
    <name type="scientific">Diaphorina citri</name>
    <name type="common">Asian citrus psyllid</name>
    <dbReference type="NCBI Taxonomy" id="121845"/>
    <lineage>
        <taxon>Eukaryota</taxon>
        <taxon>Metazoa</taxon>
        <taxon>Ecdysozoa</taxon>
        <taxon>Arthropoda</taxon>
        <taxon>Hexapoda</taxon>
        <taxon>Insecta</taxon>
        <taxon>Pterygota</taxon>
        <taxon>Neoptera</taxon>
        <taxon>Paraneoptera</taxon>
        <taxon>Hemiptera</taxon>
        <taxon>Sternorrhyncha</taxon>
        <taxon>Psylloidea</taxon>
        <taxon>Psyllidae</taxon>
        <taxon>Diaphorininae</taxon>
        <taxon>Diaphorina</taxon>
    </lineage>
</organism>
<feature type="region of interest" description="Disordered" evidence="9">
    <location>
        <begin position="1817"/>
        <end position="1883"/>
    </location>
</feature>
<evidence type="ECO:0000256" key="7">
    <source>
        <dbReference type="PROSITE-ProRule" id="PRU00042"/>
    </source>
</evidence>
<evidence type="ECO:0000259" key="10">
    <source>
        <dbReference type="PROSITE" id="PS50157"/>
    </source>
</evidence>
<feature type="compositionally biased region" description="Acidic residues" evidence="9">
    <location>
        <begin position="674"/>
        <end position="686"/>
    </location>
</feature>
<dbReference type="Proteomes" id="UP000079169">
    <property type="component" value="Unplaced"/>
</dbReference>
<evidence type="ECO:0000256" key="2">
    <source>
        <dbReference type="ARBA" id="ARBA00022723"/>
    </source>
</evidence>
<evidence type="ECO:0000256" key="3">
    <source>
        <dbReference type="ARBA" id="ARBA00022737"/>
    </source>
</evidence>
<dbReference type="GO" id="GO:0000978">
    <property type="term" value="F:RNA polymerase II cis-regulatory region sequence-specific DNA binding"/>
    <property type="evidence" value="ECO:0007669"/>
    <property type="project" value="TreeGrafter"/>
</dbReference>
<feature type="domain" description="C2H2-type" evidence="10">
    <location>
        <begin position="1963"/>
        <end position="1986"/>
    </location>
</feature>
<evidence type="ECO:0000256" key="4">
    <source>
        <dbReference type="ARBA" id="ARBA00022771"/>
    </source>
</evidence>
<feature type="domain" description="C2H2-type" evidence="10">
    <location>
        <begin position="2382"/>
        <end position="2410"/>
    </location>
</feature>
<feature type="region of interest" description="Disordered" evidence="9">
    <location>
        <begin position="1456"/>
        <end position="1526"/>
    </location>
</feature>
<feature type="domain" description="C2H2-type" evidence="10">
    <location>
        <begin position="1044"/>
        <end position="1072"/>
    </location>
</feature>
<dbReference type="RefSeq" id="XP_026683124.1">
    <property type="nucleotide sequence ID" value="XM_026827323.1"/>
</dbReference>
<sequence>SEEIEEKEEIIENPETVSEEIEEKREEIIENPENVSEEIEEKWEGISGNPETVYEEIEEKREEISENADSVSEEIEETREVIIENPQTVSEEIEEKSEEIRENPEAVSEEIEEKREEIIENPETVSEEIEKREEIFENPKSVSEEIEEKREEIIENPENVSEEIEEKWEGISGNPEPVYEEIEEKREEISENPETVSEEIEEKKEEMSEYPETVSEKIEEKREEISENPETACEDIEEKKEIIKSPKTVSEEIEAKKEEIIEYLETVSKEIEEVSENPETLSEKIEEIIENPEVVSGEIKEKRKEIIKNLETLSEEIDEKREEIIENPETLSEEVKEKRKEISENPETVSEEIEEKREEIIKNSETVSEEIEEISENPEAVSEEIEEKREQIIENPETVSEEIEEKREEIIENPETVSEEIEEKREESMDHPETVPEEIEENREEIIENPEAVSEEIGEKRAKIIENPESMCEEIEEKREEDKSENAIECEEDSSELEDKNVEADDTNEEPVESGDNSEKPVEAADTNEKEPVESGDNSETPVEADDRNEEPIELEETNKEPIEPEDTNKETIEQDDTNKKPIEPEETNKEPIEQEEINKETIEPEDTNKETIKPEDMNKKNIEQDDTNKEPIEPEETNKEPIEPEETNKEPIEPEDTNKETIEQDDTNKETIDPEDTNEETIELEDTNKEPIEPEDTNKELIEPEDTNKETIDPEDTNKEPIEPEDTNKEPIEPEETNKETIEPEDTNKEPIEQKDTNKESIEPKEANKEPIEPEDTNKETIEPEDTNKEPIEPEDTNKEPIEPEDTNKETIDPEDTNKEPIEPEDTNKEPIEPEDTNKETIEPKDTNKETFEPEDTNEETIEQDDTNKEPIEPEETNKEPIEPEETNKEPIEPEETNKEPIEPEDTNKETIKPEEANKEEVLDPKKPDDQSSDISRSPKKKISQQYQCKKCFEMFGNEENLLKHDNHVHNTSKATFCKECNRNFRNENALRMHNITFHKNLVQNNKTSKEKNSLICERCKHKPKYKSQKELDSHLNVFHKEIPCEFCTEVFSSKYKLLKHKADTHKNETGDEKRQDSNVEDQKKNNIGDQPKTNESDGCIRKSRRLKATSKDSQTPTQKHIVENVPTFKCEKCDLGFKSKYFLNKHECSSETKIITCISCQRDINELEYEKHRGLCIDIVTCNDCNQMFSNKSILKKHIVTDHHLVVTNGQNTFKRKSEETNNDTIKKSKSNFNIDLKVDENTSKLNNKHHKRKSDDLEILDSEAKKMKSGKKSKREKGYPCGKCTEVLNSSGDLDQHLQQVHNKPECIQCEECSKTFRSVVLLDKHLINAHKNIIKCSTCCKVFKTLYLYSKHNRLVHNAGASPDKTKQTSTPVEETSGCSAVCSTGESKLGSLSKEDRSKKIAQSSEELFTTESAYTLEDPFVSEALYRSEEPSMSENVSANVPVNSENVFSTSEPVPSANVSLTENSISSGNLSNNESLSSSSKTDQENVKEYTHTIQSTNEKTEMSLSPLKENPSMTNTCTQKNSIVGIENQKDHEMVETKVSTSTNNTNPKIDEKLVPCPTKDENNQAKLETNENPRTLVTFINFLKKQNEHNSEQLSSRSINKETPPIAQNNKHSNEPKMSTNNHVAGVEKTVEKSPLNVPTPKKVVELLPKVDVKLNFTDQFKNCQLPLDSMQLKYPGKILLPLQPSGPLEELQIYKCARCDKPFTDKIELRQHISDKHIALPPLDEAYKKEKKAMEKITKKSYVLVQKDQLHSVLRKELLKTGGGQKTNEKLFYALNLPELKCCHCEATFASQKNLELHSKTFHTNLSTESSSKRAQSTSLGNIPSVSGDNSPPKTILIQRRNSVAGSVSTTSPSKEILLKQRRSSTSGSNLPVMSITTASTINSTLAPVTQDSEAPDNEPSSVTDTNSVITTAPCTLTANTIMFTPGPTDLECYRCGVKFNNGPERHFCTVFKCDKCFEAFVSKELLNAHYLLKHDVYLVPQHVKNINEFANIKNLNCKFCTAMFTKNKDLNKHYREFHKYCPNQMKTSVIKNYKDVTKFIHCTMCNDIFNSNFDLQKHYLDYHNYDSSVKKFEVPADTSNQISNLLKASHLNSPITKRGRKRKNTETTQRNDTLKSINNLNNINNVLNDALGYTVSSTVLNNVTPVTGNIILPNTLINNTATSGIGEVPVANTVITYPYNNTVELSGQSVIVNSGTNITSITSSEFLPASDVTSTPSMNPSPHPSLQETSNCFVCEHCPTIFVTESALSAHLLKDHKSTLTYTAQLPLTVRRNGKCDFCSSEFEDDQKLKEHIEQVHKDLQTCIQCNRKFSNKYNLKRHVAVTHDARYVCSECNEIFSKKADLTKHRLHAHAHTMKESGLSHSFTTPTDYQCHICERYLSSKYHLRRHMDKIHNSQSNNVPSQCKTCLKGVVGINRFSSHLMVDHKVKPNSLESFTESAVVCNECRKIFMNKKIFKLHMKKKHKFKPHQCHICSRTYAFKKHIARHMEIHDSLKDFLSFSAPQDDENEWGDFEGDFSEGAENVQYQTTTDMTLTEPQYIEGAYNTQEMNLDQPSQNYHLEKLTVEEQPIHTLDNSHLYLQNIQDAENQMISTQYETQVIKNVNQQSMASLNSDPENLVNVHTMSQVDSSLHPSQFIEEVIPDPQQLTHLQNQHVDYTNQIQEMSNTHENIQTYESMTDHNEQHILNAVEPTASVPLETSNQTFLNHQDHENNMGEFHELQNSEHMQMMQSLDETNFQMSEDQEVCKTLILQNADPSTSYNTQHTMFPPMILDTSGQTYVTPSQMSYVPQVIDGHNQSDLSLTDQQASRESVVLQTPMSQMYESSFENTLPSNVDVANQAGNNGPIFVLLLKQPDQTSAVN</sequence>
<feature type="region of interest" description="Disordered" evidence="9">
    <location>
        <begin position="87"/>
        <end position="239"/>
    </location>
</feature>
<feature type="compositionally biased region" description="Acidic residues" evidence="9">
    <location>
        <begin position="504"/>
        <end position="513"/>
    </location>
</feature>
<feature type="coiled-coil region" evidence="8">
    <location>
        <begin position="54"/>
        <end position="81"/>
    </location>
</feature>
<evidence type="ECO:0000256" key="5">
    <source>
        <dbReference type="ARBA" id="ARBA00022833"/>
    </source>
</evidence>
<feature type="compositionally biased region" description="Acidic residues" evidence="9">
    <location>
        <begin position="367"/>
        <end position="385"/>
    </location>
</feature>
<keyword evidence="4 7" id="KW-0863">Zinc-finger</keyword>
<protein>
    <submittedName>
        <fullName evidence="12">Uncharacterized protein LOC103514313</fullName>
    </submittedName>
</protein>
<reference evidence="12" key="1">
    <citation type="submission" date="2025-08" db="UniProtKB">
        <authorList>
            <consortium name="RefSeq"/>
        </authorList>
    </citation>
    <scope>IDENTIFICATION</scope>
</reference>
<feature type="compositionally biased region" description="Basic and acidic residues" evidence="9">
    <location>
        <begin position="476"/>
        <end position="486"/>
    </location>
</feature>
<feature type="compositionally biased region" description="Acidic residues" evidence="9">
    <location>
        <begin position="854"/>
        <end position="866"/>
    </location>
</feature>
<keyword evidence="8" id="KW-0175">Coiled coil</keyword>
<dbReference type="GO" id="GO:0008270">
    <property type="term" value="F:zinc ion binding"/>
    <property type="evidence" value="ECO:0007669"/>
    <property type="project" value="UniProtKB-KW"/>
</dbReference>
<feature type="compositionally biased region" description="Acidic residues" evidence="9">
    <location>
        <begin position="543"/>
        <end position="556"/>
    </location>
</feature>
<feature type="domain" description="C2H2-type" evidence="10">
    <location>
        <begin position="2340"/>
        <end position="2370"/>
    </location>
</feature>
<dbReference type="InterPro" id="IPR036236">
    <property type="entry name" value="Znf_C2H2_sf"/>
</dbReference>
<dbReference type="KEGG" id="dci:103514313"/>
<gene>
    <name evidence="12" type="primary">LOC103514313</name>
</gene>
<feature type="region of interest" description="Disordered" evidence="9">
    <location>
        <begin position="1597"/>
        <end position="1630"/>
    </location>
</feature>
<feature type="compositionally biased region" description="Basic and acidic residues" evidence="9">
    <location>
        <begin position="867"/>
        <end position="931"/>
    </location>
</feature>
<dbReference type="PROSITE" id="PS50157">
    <property type="entry name" value="ZINC_FINGER_C2H2_2"/>
    <property type="match status" value="17"/>
</dbReference>
<feature type="compositionally biased region" description="Basic and acidic residues" evidence="9">
    <location>
        <begin position="517"/>
        <end position="533"/>
    </location>
</feature>
<feature type="domain" description="C2H2-type" evidence="10">
    <location>
        <begin position="2007"/>
        <end position="2030"/>
    </location>
</feature>
<evidence type="ECO:0000313" key="12">
    <source>
        <dbReference type="RefSeq" id="XP_026683124.1"/>
    </source>
</evidence>
<dbReference type="GeneID" id="103514313"/>
<feature type="compositionally biased region" description="Basic and acidic residues" evidence="9">
    <location>
        <begin position="457"/>
        <end position="466"/>
    </location>
</feature>
<feature type="non-terminal residue" evidence="12">
    <location>
        <position position="1"/>
    </location>
</feature>
<keyword evidence="2" id="KW-0479">Metal-binding</keyword>
<keyword evidence="6" id="KW-0539">Nucleus</keyword>
<feature type="domain" description="C2H2-type" evidence="10">
    <location>
        <begin position="1182"/>
        <end position="1205"/>
    </location>
</feature>
<feature type="domain" description="C2H2-type" evidence="10">
    <location>
        <begin position="948"/>
        <end position="976"/>
    </location>
</feature>
<feature type="domain" description="C2H2-type" evidence="10">
    <location>
        <begin position="1705"/>
        <end position="1733"/>
    </location>
</feature>
<dbReference type="SMART" id="SM00355">
    <property type="entry name" value="ZnF_C2H2"/>
    <property type="match status" value="22"/>
</dbReference>
<feature type="domain" description="C2H2-type" evidence="10">
    <location>
        <begin position="2313"/>
        <end position="2341"/>
    </location>
</feature>
<dbReference type="GO" id="GO:0005634">
    <property type="term" value="C:nucleus"/>
    <property type="evidence" value="ECO:0007669"/>
    <property type="project" value="UniProtKB-SubCell"/>
</dbReference>
<feature type="domain" description="C2H2-type" evidence="10">
    <location>
        <begin position="2052"/>
        <end position="2080"/>
    </location>
</feature>
<evidence type="ECO:0000256" key="6">
    <source>
        <dbReference type="ARBA" id="ARBA00023242"/>
    </source>
</evidence>
<feature type="compositionally biased region" description="Basic and acidic residues" evidence="9">
    <location>
        <begin position="687"/>
        <end position="853"/>
    </location>
</feature>
<proteinExistence type="predicted"/>
<name>A0A3Q0J3R2_DIACI</name>
<feature type="compositionally biased region" description="Polar residues" evidence="9">
    <location>
        <begin position="1548"/>
        <end position="1557"/>
    </location>
</feature>
<feature type="region of interest" description="Disordered" evidence="9">
    <location>
        <begin position="324"/>
        <end position="943"/>
    </location>
</feature>
<dbReference type="STRING" id="121845.A0A3Q0J3R2"/>
<keyword evidence="3" id="KW-0677">Repeat</keyword>
<dbReference type="PANTHER" id="PTHR24376">
    <property type="entry name" value="ZINC FINGER PROTEIN"/>
    <property type="match status" value="1"/>
</dbReference>
<feature type="compositionally biased region" description="Basic and acidic residues" evidence="9">
    <location>
        <begin position="128"/>
        <end position="137"/>
    </location>
</feature>
<feature type="region of interest" description="Disordered" evidence="9">
    <location>
        <begin position="1066"/>
        <end position="1120"/>
    </location>
</feature>
<keyword evidence="5" id="KW-0862">Zinc</keyword>
<feature type="compositionally biased region" description="Basic and acidic residues" evidence="9">
    <location>
        <begin position="1490"/>
        <end position="1499"/>
    </location>
</feature>
<feature type="compositionally biased region" description="Basic and acidic residues" evidence="9">
    <location>
        <begin position="557"/>
        <end position="673"/>
    </location>
</feature>
<feature type="domain" description="C2H2-type" evidence="10">
    <location>
        <begin position="1338"/>
        <end position="1366"/>
    </location>
</feature>
<feature type="domain" description="C2H2-type" evidence="10">
    <location>
        <begin position="2480"/>
        <end position="2507"/>
    </location>
</feature>
<feature type="region of interest" description="Disordered" evidence="9">
    <location>
        <begin position="1"/>
        <end position="41"/>
    </location>
</feature>
<feature type="domain" description="C2H2-type" evidence="10">
    <location>
        <begin position="1282"/>
        <end position="1310"/>
    </location>
</feature>
<feature type="compositionally biased region" description="Polar residues" evidence="9">
    <location>
        <begin position="1851"/>
        <end position="1865"/>
    </location>
</feature>
<feature type="domain" description="C2H2-type" evidence="10">
    <location>
        <begin position="1791"/>
        <end position="1819"/>
    </location>
</feature>
<feature type="compositionally biased region" description="Basic and acidic residues" evidence="9">
    <location>
        <begin position="214"/>
        <end position="225"/>
    </location>
</feature>
<evidence type="ECO:0000313" key="11">
    <source>
        <dbReference type="Proteomes" id="UP000079169"/>
    </source>
</evidence>
<evidence type="ECO:0000256" key="8">
    <source>
        <dbReference type="SAM" id="Coils"/>
    </source>
</evidence>
<dbReference type="PaxDb" id="121845-A0A3Q0J3R2"/>
<feature type="region of interest" description="Disordered" evidence="9">
    <location>
        <begin position="1548"/>
        <end position="1574"/>
    </location>
</feature>
<feature type="compositionally biased region" description="Polar residues" evidence="9">
    <location>
        <begin position="1456"/>
        <end position="1469"/>
    </location>
</feature>